<dbReference type="Proteomes" id="UP000031338">
    <property type="component" value="Unassembled WGS sequence"/>
</dbReference>
<reference evidence="2 3" key="1">
    <citation type="submission" date="2014-10" db="EMBL/GenBank/DDBJ databases">
        <title>Draft genome sequence of Novosphingobium subterraneum DSM 12447.</title>
        <authorList>
            <person name="Gan H.M."/>
            <person name="Gan H.Y."/>
            <person name="Savka M.A."/>
        </authorList>
    </citation>
    <scope>NUCLEOTIDE SEQUENCE [LARGE SCALE GENOMIC DNA]</scope>
    <source>
        <strain evidence="2 3">DSM 12447</strain>
    </source>
</reference>
<comment type="caution">
    <text evidence="2">The sequence shown here is derived from an EMBL/GenBank/DDBJ whole genome shotgun (WGS) entry which is preliminary data.</text>
</comment>
<protein>
    <submittedName>
        <fullName evidence="2">ArsR family transcriptional regulator</fullName>
    </submittedName>
</protein>
<dbReference type="InterPro" id="IPR036390">
    <property type="entry name" value="WH_DNA-bd_sf"/>
</dbReference>
<evidence type="ECO:0000313" key="3">
    <source>
        <dbReference type="Proteomes" id="UP000031338"/>
    </source>
</evidence>
<dbReference type="Gene3D" id="1.10.10.10">
    <property type="entry name" value="Winged helix-like DNA-binding domain superfamily/Winged helix DNA-binding domain"/>
    <property type="match status" value="1"/>
</dbReference>
<dbReference type="InterPro" id="IPR029063">
    <property type="entry name" value="SAM-dependent_MTases_sf"/>
</dbReference>
<dbReference type="InterPro" id="IPR001845">
    <property type="entry name" value="HTH_ArsR_DNA-bd_dom"/>
</dbReference>
<dbReference type="AlphaFoldDB" id="A0A0B8ZPR7"/>
<dbReference type="GO" id="GO:0008757">
    <property type="term" value="F:S-adenosylmethionine-dependent methyltransferase activity"/>
    <property type="evidence" value="ECO:0007669"/>
    <property type="project" value="InterPro"/>
</dbReference>
<dbReference type="InterPro" id="IPR011991">
    <property type="entry name" value="ArsR-like_HTH"/>
</dbReference>
<dbReference type="STRING" id="48936.NJ75_02700"/>
<dbReference type="Pfam" id="PF13847">
    <property type="entry name" value="Methyltransf_31"/>
    <property type="match status" value="1"/>
</dbReference>
<dbReference type="CDD" id="cd00090">
    <property type="entry name" value="HTH_ARSR"/>
    <property type="match status" value="1"/>
</dbReference>
<organism evidence="2 3">
    <name type="scientific">Novosphingobium subterraneum</name>
    <dbReference type="NCBI Taxonomy" id="48936"/>
    <lineage>
        <taxon>Bacteria</taxon>
        <taxon>Pseudomonadati</taxon>
        <taxon>Pseudomonadota</taxon>
        <taxon>Alphaproteobacteria</taxon>
        <taxon>Sphingomonadales</taxon>
        <taxon>Sphingomonadaceae</taxon>
        <taxon>Novosphingobium</taxon>
    </lineage>
</organism>
<name>A0A0B8ZPR7_9SPHN</name>
<dbReference type="Pfam" id="PF01022">
    <property type="entry name" value="HTH_5"/>
    <property type="match status" value="1"/>
</dbReference>
<dbReference type="SUPFAM" id="SSF46785">
    <property type="entry name" value="Winged helix' DNA-binding domain"/>
    <property type="match status" value="1"/>
</dbReference>
<dbReference type="PATRIC" id="fig|48936.3.peg.2713"/>
<dbReference type="NCBIfam" id="NF033788">
    <property type="entry name" value="HTH_metalloreg"/>
    <property type="match status" value="1"/>
</dbReference>
<dbReference type="CDD" id="cd02440">
    <property type="entry name" value="AdoMet_MTases"/>
    <property type="match status" value="1"/>
</dbReference>
<dbReference type="PROSITE" id="PS50987">
    <property type="entry name" value="HTH_ARSR_2"/>
    <property type="match status" value="1"/>
</dbReference>
<gene>
    <name evidence="2" type="ORF">NJ75_02700</name>
</gene>
<accession>A0A0B8ZPR7</accession>
<dbReference type="PANTHER" id="PTHR43861">
    <property type="entry name" value="TRANS-ACONITATE 2-METHYLTRANSFERASE-RELATED"/>
    <property type="match status" value="1"/>
</dbReference>
<dbReference type="PRINTS" id="PR00778">
    <property type="entry name" value="HTHARSR"/>
</dbReference>
<proteinExistence type="predicted"/>
<feature type="domain" description="HTH arsR-type" evidence="1">
    <location>
        <begin position="1"/>
        <end position="98"/>
    </location>
</feature>
<dbReference type="InterPro" id="IPR036388">
    <property type="entry name" value="WH-like_DNA-bd_sf"/>
</dbReference>
<dbReference type="SUPFAM" id="SSF53335">
    <property type="entry name" value="S-adenosyl-L-methionine-dependent methyltransferases"/>
    <property type="match status" value="1"/>
</dbReference>
<evidence type="ECO:0000259" key="1">
    <source>
        <dbReference type="PROSITE" id="PS50987"/>
    </source>
</evidence>
<evidence type="ECO:0000313" key="2">
    <source>
        <dbReference type="EMBL" id="KHS45111.1"/>
    </source>
</evidence>
<dbReference type="GO" id="GO:0003700">
    <property type="term" value="F:DNA-binding transcription factor activity"/>
    <property type="evidence" value="ECO:0007669"/>
    <property type="project" value="InterPro"/>
</dbReference>
<dbReference type="InterPro" id="IPR025714">
    <property type="entry name" value="Methyltranfer_dom"/>
</dbReference>
<dbReference type="SMART" id="SM00418">
    <property type="entry name" value="HTH_ARSR"/>
    <property type="match status" value="1"/>
</dbReference>
<sequence>MKPHMNLENAIRALDDPTRLRILRLLASMELAVGEVAQVLGQSQPRVSRHIKILCDSGLAERRKEGAWVFLRSSISESSDRPLAAAIARLLAVAEHEDTAFGRRCAEDRQHLDAIRASRESHALDWFSRHAEEWDELRSLHIEDGPVEAALTEMLLDLAGEATPSQGRLGRVLDVGTGTGRIAELLAPHASHVVAFDKSHDMLRIARARLQHLRADSVELVQGDFAQIPFAARSFDTVLFHQVLHYAQAPEAVLAGAARVTAPGGRIAIVDFAAHDREDLRQTHAHARLGFSDAQIEAMLRDAGFVPHETRALAGHELVVKLWTGTRREDSVAQLEPRQSRKAP</sequence>
<dbReference type="Gene3D" id="3.40.50.150">
    <property type="entry name" value="Vaccinia Virus protein VP39"/>
    <property type="match status" value="1"/>
</dbReference>
<keyword evidence="3" id="KW-1185">Reference proteome</keyword>
<dbReference type="EMBL" id="JRVC01000013">
    <property type="protein sequence ID" value="KHS45111.1"/>
    <property type="molecule type" value="Genomic_DNA"/>
</dbReference>